<dbReference type="Gene3D" id="3.30.420.40">
    <property type="match status" value="2"/>
</dbReference>
<dbReference type="NCBIfam" id="TIGR01174">
    <property type="entry name" value="ftsA"/>
    <property type="match status" value="1"/>
</dbReference>
<evidence type="ECO:0000256" key="6">
    <source>
        <dbReference type="PIRNR" id="PIRNR003101"/>
    </source>
</evidence>
<comment type="caution">
    <text evidence="8">The sequence shown here is derived from an EMBL/GenBank/DDBJ whole genome shotgun (WGS) entry which is preliminary data.</text>
</comment>
<name>A0A0G0RMI7_9BACT</name>
<keyword evidence="1 5" id="KW-1003">Cell membrane</keyword>
<dbReference type="GO" id="GO:0032153">
    <property type="term" value="C:cell division site"/>
    <property type="evidence" value="ECO:0007669"/>
    <property type="project" value="UniProtKB-UniRule"/>
</dbReference>
<dbReference type="InterPro" id="IPR043129">
    <property type="entry name" value="ATPase_NBD"/>
</dbReference>
<dbReference type="Pfam" id="PF14450">
    <property type="entry name" value="FtsA"/>
    <property type="match status" value="1"/>
</dbReference>
<keyword evidence="2 5" id="KW-0132">Cell division</keyword>
<comment type="subcellular location">
    <subcellularLocation>
        <location evidence="5">Cell membrane</location>
        <topology evidence="5">Peripheral membrane protein</topology>
        <orientation evidence="5">Cytoplasmic side</orientation>
    </subcellularLocation>
    <text evidence="5">Localizes to the Z ring in an FtsZ-dependent manner. Targeted to the membrane through a conserved C-terminal amphipathic helix.</text>
</comment>
<evidence type="ECO:0000313" key="9">
    <source>
        <dbReference type="Proteomes" id="UP000034764"/>
    </source>
</evidence>
<dbReference type="EMBL" id="LBXD01000009">
    <property type="protein sequence ID" value="KKR23735.1"/>
    <property type="molecule type" value="Genomic_DNA"/>
</dbReference>
<dbReference type="Proteomes" id="UP000034764">
    <property type="component" value="Unassembled WGS sequence"/>
</dbReference>
<dbReference type="SUPFAM" id="SSF53067">
    <property type="entry name" value="Actin-like ATPase domain"/>
    <property type="match status" value="2"/>
</dbReference>
<reference evidence="8 9" key="1">
    <citation type="journal article" date="2015" name="Nature">
        <title>rRNA introns, odd ribosomes, and small enigmatic genomes across a large radiation of phyla.</title>
        <authorList>
            <person name="Brown C.T."/>
            <person name="Hug L.A."/>
            <person name="Thomas B.C."/>
            <person name="Sharon I."/>
            <person name="Castelle C.J."/>
            <person name="Singh A."/>
            <person name="Wilkins M.J."/>
            <person name="Williams K.H."/>
            <person name="Banfield J.F."/>
        </authorList>
    </citation>
    <scope>NUCLEOTIDE SEQUENCE [LARGE SCALE GENOMIC DNA]</scope>
</reference>
<evidence type="ECO:0000259" key="7">
    <source>
        <dbReference type="SMART" id="SM00842"/>
    </source>
</evidence>
<evidence type="ECO:0000256" key="5">
    <source>
        <dbReference type="HAMAP-Rule" id="MF_02033"/>
    </source>
</evidence>
<organism evidence="8 9">
    <name type="scientific">Candidatus Yanofskybacteria bacterium GW2011_GWD2_39_48</name>
    <dbReference type="NCBI Taxonomy" id="1619031"/>
    <lineage>
        <taxon>Bacteria</taxon>
        <taxon>Candidatus Yanofskyibacteriota</taxon>
    </lineage>
</organism>
<dbReference type="PANTHER" id="PTHR32432">
    <property type="entry name" value="CELL DIVISION PROTEIN FTSA-RELATED"/>
    <property type="match status" value="1"/>
</dbReference>
<protein>
    <recommendedName>
        <fullName evidence="5 6">Cell division protein FtsA</fullName>
    </recommendedName>
</protein>
<dbReference type="HAMAP" id="MF_02033">
    <property type="entry name" value="FtsA"/>
    <property type="match status" value="1"/>
</dbReference>
<feature type="domain" description="SHS2" evidence="7">
    <location>
        <begin position="6"/>
        <end position="195"/>
    </location>
</feature>
<dbReference type="InterPro" id="IPR020823">
    <property type="entry name" value="Cell_div_FtsA"/>
</dbReference>
<evidence type="ECO:0000256" key="2">
    <source>
        <dbReference type="ARBA" id="ARBA00022618"/>
    </source>
</evidence>
<accession>A0A0G0RMI7</accession>
<evidence type="ECO:0000256" key="4">
    <source>
        <dbReference type="ARBA" id="ARBA00023306"/>
    </source>
</evidence>
<comment type="similarity">
    <text evidence="5 6">Belongs to the FtsA/MreB family.</text>
</comment>
<evidence type="ECO:0000256" key="3">
    <source>
        <dbReference type="ARBA" id="ARBA00023136"/>
    </source>
</evidence>
<dbReference type="InterPro" id="IPR003494">
    <property type="entry name" value="SHS2_FtsA"/>
</dbReference>
<keyword evidence="4 5" id="KW-0131">Cell cycle</keyword>
<dbReference type="GO" id="GO:0009898">
    <property type="term" value="C:cytoplasmic side of plasma membrane"/>
    <property type="evidence" value="ECO:0007669"/>
    <property type="project" value="UniProtKB-UniRule"/>
</dbReference>
<dbReference type="PIRSF" id="PIRSF003101">
    <property type="entry name" value="FtsA"/>
    <property type="match status" value="1"/>
</dbReference>
<dbReference type="CDD" id="cd24048">
    <property type="entry name" value="ASKHA_NBD_FtsA"/>
    <property type="match status" value="1"/>
</dbReference>
<gene>
    <name evidence="5" type="primary">ftsA</name>
    <name evidence="8" type="ORF">UT53_C0009G0029</name>
</gene>
<dbReference type="SMART" id="SM00842">
    <property type="entry name" value="FtsA"/>
    <property type="match status" value="1"/>
</dbReference>
<sequence>MKSHYITGIDVGNAQVKVVIAKIDNGSFRPEIVGVGTAISSGLRRGMVVDTEETISNIHSAIEQAQGMANFKVKRAYLSVSGLHIGTQVSRGVIAVSRADNEISQNDIDRVLQAAAVISLPANREVIHVIPRNYIVDGKEYVKNPLGMKGVRLEAEVFIIDGLSPHLKNIAHCLNENNIEVAELVFAPLAASLAVLDKNQKEYGVLHLDFGGQTSTLSVFEEADLLHTAVLPIGSRHITNDLAIALRTSIDVAERVKIEHGSTAEIQDMRKKDMVDLSEILAEENYILPKKQLVRVIDARMQELIDMVGVEMKKIPRNGMLPAGVILSGGGSNLPGFATLVKDRLRLPVRIAIPLNIDGTGLLRGDPSYSVAAGLIAWGFEKELGGGKQRGGGFKGMNFNSSGTTKKIINWFKNFLP</sequence>
<dbReference type="PANTHER" id="PTHR32432:SF4">
    <property type="entry name" value="CELL DIVISION PROTEIN FTSA"/>
    <property type="match status" value="1"/>
</dbReference>
<evidence type="ECO:0000256" key="1">
    <source>
        <dbReference type="ARBA" id="ARBA00022475"/>
    </source>
</evidence>
<dbReference type="InterPro" id="IPR050696">
    <property type="entry name" value="FtsA/MreB"/>
</dbReference>
<comment type="function">
    <text evidence="5 6">Cell division protein that is involved in the assembly of the Z ring. May serve as a membrane anchor for the Z ring.</text>
</comment>
<proteinExistence type="inferred from homology"/>
<keyword evidence="3 5" id="KW-0472">Membrane</keyword>
<dbReference type="Pfam" id="PF02491">
    <property type="entry name" value="SHS2_FTSA"/>
    <property type="match status" value="1"/>
</dbReference>
<evidence type="ECO:0000313" key="8">
    <source>
        <dbReference type="EMBL" id="KKR23735.1"/>
    </source>
</evidence>
<dbReference type="Gene3D" id="3.30.1490.110">
    <property type="match status" value="1"/>
</dbReference>
<dbReference type="GO" id="GO:0043093">
    <property type="term" value="P:FtsZ-dependent cytokinesis"/>
    <property type="evidence" value="ECO:0007669"/>
    <property type="project" value="UniProtKB-UniRule"/>
</dbReference>
<comment type="subunit">
    <text evidence="5">Self-interacts. Interacts with FtsZ.</text>
</comment>
<dbReference type="AlphaFoldDB" id="A0A0G0RMI7"/>